<dbReference type="InterPro" id="IPR003593">
    <property type="entry name" value="AAA+_ATPase"/>
</dbReference>
<comment type="caution">
    <text evidence="6">The sequence shown here is derived from an EMBL/GenBank/DDBJ whole genome shotgun (WGS) entry which is preliminary data.</text>
</comment>
<keyword evidence="4" id="KW-0067">ATP-binding</keyword>
<dbReference type="PANTHER" id="PTHR43335:SF2">
    <property type="entry name" value="ABC TRANSPORTER, ATP-BINDING PROTEIN"/>
    <property type="match status" value="1"/>
</dbReference>
<feature type="domain" description="ABC transporter" evidence="5">
    <location>
        <begin position="2"/>
        <end position="231"/>
    </location>
</feature>
<comment type="similarity">
    <text evidence="1">Belongs to the ABC transporter superfamily.</text>
</comment>
<evidence type="ECO:0000313" key="7">
    <source>
        <dbReference type="Proteomes" id="UP001519287"/>
    </source>
</evidence>
<dbReference type="PROSITE" id="PS00211">
    <property type="entry name" value="ABC_TRANSPORTER_1"/>
    <property type="match status" value="1"/>
</dbReference>
<organism evidence="6 7">
    <name type="scientific">Paenibacillus eucommiae</name>
    <dbReference type="NCBI Taxonomy" id="1355755"/>
    <lineage>
        <taxon>Bacteria</taxon>
        <taxon>Bacillati</taxon>
        <taxon>Bacillota</taxon>
        <taxon>Bacilli</taxon>
        <taxon>Bacillales</taxon>
        <taxon>Paenibacillaceae</taxon>
        <taxon>Paenibacillus</taxon>
    </lineage>
</organism>
<dbReference type="PANTHER" id="PTHR43335">
    <property type="entry name" value="ABC TRANSPORTER, ATP-BINDING PROTEIN"/>
    <property type="match status" value="1"/>
</dbReference>
<name>A0ABS4J573_9BACL</name>
<dbReference type="Proteomes" id="UP001519287">
    <property type="component" value="Unassembled WGS sequence"/>
</dbReference>
<dbReference type="Pfam" id="PF00005">
    <property type="entry name" value="ABC_tran"/>
    <property type="match status" value="1"/>
</dbReference>
<gene>
    <name evidence="6" type="ORF">J2Z66_006589</name>
</gene>
<dbReference type="SMART" id="SM00382">
    <property type="entry name" value="AAA"/>
    <property type="match status" value="1"/>
</dbReference>
<keyword evidence="7" id="KW-1185">Reference proteome</keyword>
<evidence type="ECO:0000256" key="3">
    <source>
        <dbReference type="ARBA" id="ARBA00022741"/>
    </source>
</evidence>
<dbReference type="EMBL" id="JAGGLB010000029">
    <property type="protein sequence ID" value="MBP1994948.1"/>
    <property type="molecule type" value="Genomic_DNA"/>
</dbReference>
<keyword evidence="3" id="KW-0547">Nucleotide-binding</keyword>
<evidence type="ECO:0000313" key="6">
    <source>
        <dbReference type="EMBL" id="MBP1994948.1"/>
    </source>
</evidence>
<dbReference type="InterPro" id="IPR017871">
    <property type="entry name" value="ABC_transporter-like_CS"/>
</dbReference>
<evidence type="ECO:0000256" key="2">
    <source>
        <dbReference type="ARBA" id="ARBA00022448"/>
    </source>
</evidence>
<evidence type="ECO:0000256" key="1">
    <source>
        <dbReference type="ARBA" id="ARBA00005417"/>
    </source>
</evidence>
<dbReference type="RefSeq" id="WP_209976771.1">
    <property type="nucleotide sequence ID" value="NZ_JAGGLB010000029.1"/>
</dbReference>
<sequence length="290" mass="31871">MIEIRDLGKKYKTNEWALQGIELHIEHGMFGLLGPNGAGKTTLIRILATLLKPTTGGVKINDVSLQRPEEIRKVIGYLPQIFQIYPQLTALEFLDYVGVMKGITDSKQRRREIDTLLAKVNLTEKAKKKVKTFSGGMKQRLGIAQALLGDPQVLIVDEPTAGLDPEERVRFRNLLAQFSVNRTVILSTHIVADIESSCNQLAVLTRGKLALSGTLQQLQAFAENHVWEIEVSDQQFAGLSHLQIVSSRRSATGGLTCKVIAQEQPVQGAIALKPTLEDGYLALIGGGRRA</sequence>
<dbReference type="Gene3D" id="3.40.50.300">
    <property type="entry name" value="P-loop containing nucleotide triphosphate hydrolases"/>
    <property type="match status" value="1"/>
</dbReference>
<proteinExistence type="inferred from homology"/>
<protein>
    <submittedName>
        <fullName evidence="6">ABC-type multidrug transport system ATPase subunit</fullName>
    </submittedName>
</protein>
<dbReference type="SUPFAM" id="SSF52540">
    <property type="entry name" value="P-loop containing nucleoside triphosphate hydrolases"/>
    <property type="match status" value="1"/>
</dbReference>
<keyword evidence="2" id="KW-0813">Transport</keyword>
<accession>A0ABS4J573</accession>
<evidence type="ECO:0000259" key="5">
    <source>
        <dbReference type="PROSITE" id="PS50893"/>
    </source>
</evidence>
<reference evidence="6 7" key="1">
    <citation type="submission" date="2021-03" db="EMBL/GenBank/DDBJ databases">
        <title>Genomic Encyclopedia of Type Strains, Phase IV (KMG-IV): sequencing the most valuable type-strain genomes for metagenomic binning, comparative biology and taxonomic classification.</title>
        <authorList>
            <person name="Goeker M."/>
        </authorList>
    </citation>
    <scope>NUCLEOTIDE SEQUENCE [LARGE SCALE GENOMIC DNA]</scope>
    <source>
        <strain evidence="6 7">DSM 26048</strain>
    </source>
</reference>
<dbReference type="PROSITE" id="PS50893">
    <property type="entry name" value="ABC_TRANSPORTER_2"/>
    <property type="match status" value="1"/>
</dbReference>
<dbReference type="InterPro" id="IPR003439">
    <property type="entry name" value="ABC_transporter-like_ATP-bd"/>
</dbReference>
<dbReference type="CDD" id="cd03264">
    <property type="entry name" value="ABC_drug_resistance_like"/>
    <property type="match status" value="1"/>
</dbReference>
<evidence type="ECO:0000256" key="4">
    <source>
        <dbReference type="ARBA" id="ARBA00022840"/>
    </source>
</evidence>
<dbReference type="InterPro" id="IPR027417">
    <property type="entry name" value="P-loop_NTPase"/>
</dbReference>